<evidence type="ECO:0000256" key="7">
    <source>
        <dbReference type="SAM" id="MobiDB-lite"/>
    </source>
</evidence>
<dbReference type="OrthoDB" id="2593732at2759"/>
<sequence length="271" mass="29348">MARPRHARRRADDTGYGSSGYVSLSPSPLGQNLGPVSAPMPRQQPDNGEHAVRLRHARRRADDTGYRSSGYVSLSSSPLGRSVEPVSATTQGAASHRRLFDDAFWEETMPRLVRDSTAVRYANIAVHTLISAKSPTLIHSGDTHHHFRHGAGAGSGHYGAALTCYGHALREARTASARHADLREAVLCSMFFVVFETVNGDRAAAEAHLRSGQRILDELSPGQHGSQHGGEAESLRKQLRHVLRFLALQARDFFDAHGPGHGGLLGDFPAS</sequence>
<dbReference type="PANTHER" id="PTHR36206:SF4">
    <property type="entry name" value="HYPOTHETICAL CONSERVED PROTEIN (EUROFUNG)-RELATED"/>
    <property type="match status" value="1"/>
</dbReference>
<feature type="region of interest" description="Disordered" evidence="7">
    <location>
        <begin position="1"/>
        <end position="92"/>
    </location>
</feature>
<evidence type="ECO:0000313" key="8">
    <source>
        <dbReference type="EMBL" id="PNY28335.1"/>
    </source>
</evidence>
<accession>A0A2K3QLC5</accession>
<keyword evidence="3" id="KW-0805">Transcription regulation</keyword>
<dbReference type="Proteomes" id="UP000236621">
    <property type="component" value="Unassembled WGS sequence"/>
</dbReference>
<proteinExistence type="predicted"/>
<keyword evidence="1" id="KW-0479">Metal-binding</keyword>
<evidence type="ECO:0000256" key="5">
    <source>
        <dbReference type="ARBA" id="ARBA00023163"/>
    </source>
</evidence>
<dbReference type="PANTHER" id="PTHR36206">
    <property type="entry name" value="ASPERCRYPTIN BIOSYNTHESIS CLUSTER-SPECIFIC TRANSCRIPTION REGULATOR ATNN-RELATED"/>
    <property type="match status" value="1"/>
</dbReference>
<keyword evidence="2" id="KW-0862">Zinc</keyword>
<dbReference type="AlphaFoldDB" id="A0A2K3QLC5"/>
<feature type="compositionally biased region" description="Low complexity" evidence="7">
    <location>
        <begin position="68"/>
        <end position="77"/>
    </location>
</feature>
<keyword evidence="6" id="KW-0539">Nucleus</keyword>
<evidence type="ECO:0000256" key="2">
    <source>
        <dbReference type="ARBA" id="ARBA00022833"/>
    </source>
</evidence>
<reference evidence="8 9" key="1">
    <citation type="submission" date="2017-08" db="EMBL/GenBank/DDBJ databases">
        <title>Harnessing the power of phylogenomics to disentangle the directionality and signatures of interkingdom host jumping in the parasitic fungal genus Tolypocladium.</title>
        <authorList>
            <person name="Quandt C.A."/>
            <person name="Patterson W."/>
            <person name="Spatafora J.W."/>
        </authorList>
    </citation>
    <scope>NUCLEOTIDE SEQUENCE [LARGE SCALE GENOMIC DNA]</scope>
    <source>
        <strain evidence="8 9">CBS 113982</strain>
    </source>
</reference>
<feature type="compositionally biased region" description="Polar residues" evidence="7">
    <location>
        <begin position="20"/>
        <end position="30"/>
    </location>
</feature>
<keyword evidence="5" id="KW-0804">Transcription</keyword>
<protein>
    <submittedName>
        <fullName evidence="8">Uncharacterized protein</fullName>
    </submittedName>
</protein>
<evidence type="ECO:0000256" key="1">
    <source>
        <dbReference type="ARBA" id="ARBA00022723"/>
    </source>
</evidence>
<organism evidence="8 9">
    <name type="scientific">Tolypocladium capitatum</name>
    <dbReference type="NCBI Taxonomy" id="45235"/>
    <lineage>
        <taxon>Eukaryota</taxon>
        <taxon>Fungi</taxon>
        <taxon>Dikarya</taxon>
        <taxon>Ascomycota</taxon>
        <taxon>Pezizomycotina</taxon>
        <taxon>Sordariomycetes</taxon>
        <taxon>Hypocreomycetidae</taxon>
        <taxon>Hypocreales</taxon>
        <taxon>Ophiocordycipitaceae</taxon>
        <taxon>Tolypocladium</taxon>
    </lineage>
</organism>
<dbReference type="InterPro" id="IPR052360">
    <property type="entry name" value="Transcr_Regulatory_Proteins"/>
</dbReference>
<evidence type="ECO:0000256" key="6">
    <source>
        <dbReference type="ARBA" id="ARBA00023242"/>
    </source>
</evidence>
<dbReference type="EMBL" id="NRSZ01000278">
    <property type="protein sequence ID" value="PNY28335.1"/>
    <property type="molecule type" value="Genomic_DNA"/>
</dbReference>
<dbReference type="STRING" id="45235.A0A2K3QLC5"/>
<evidence type="ECO:0000313" key="9">
    <source>
        <dbReference type="Proteomes" id="UP000236621"/>
    </source>
</evidence>
<keyword evidence="9" id="KW-1185">Reference proteome</keyword>
<dbReference type="GO" id="GO:0046872">
    <property type="term" value="F:metal ion binding"/>
    <property type="evidence" value="ECO:0007669"/>
    <property type="project" value="UniProtKB-KW"/>
</dbReference>
<evidence type="ECO:0000256" key="4">
    <source>
        <dbReference type="ARBA" id="ARBA00023125"/>
    </source>
</evidence>
<comment type="caution">
    <text evidence="8">The sequence shown here is derived from an EMBL/GenBank/DDBJ whole genome shotgun (WGS) entry which is preliminary data.</text>
</comment>
<keyword evidence="4" id="KW-0238">DNA-binding</keyword>
<gene>
    <name evidence="8" type="ORF">TCAP_01732</name>
</gene>
<dbReference type="GO" id="GO:0003677">
    <property type="term" value="F:DNA binding"/>
    <property type="evidence" value="ECO:0007669"/>
    <property type="project" value="UniProtKB-KW"/>
</dbReference>
<name>A0A2K3QLC5_9HYPO</name>
<evidence type="ECO:0000256" key="3">
    <source>
        <dbReference type="ARBA" id="ARBA00023015"/>
    </source>
</evidence>